<dbReference type="InterPro" id="IPR016185">
    <property type="entry name" value="PreATP-grasp_dom_sf"/>
</dbReference>
<dbReference type="Proteomes" id="UP000603641">
    <property type="component" value="Unassembled WGS sequence"/>
</dbReference>
<dbReference type="RefSeq" id="WP_191751788.1">
    <property type="nucleotide sequence ID" value="NZ_JACSQM010000001.1"/>
</dbReference>
<organism evidence="7 8">
    <name type="scientific">Fictibacillus norfolkensis</name>
    <dbReference type="NCBI Taxonomy" id="2762233"/>
    <lineage>
        <taxon>Bacteria</taxon>
        <taxon>Bacillati</taxon>
        <taxon>Bacillota</taxon>
        <taxon>Bacilli</taxon>
        <taxon>Bacillales</taxon>
        <taxon>Fictibacillaceae</taxon>
        <taxon>Fictibacillus</taxon>
    </lineage>
</organism>
<dbReference type="InterPro" id="IPR005494">
    <property type="entry name" value="GSPS_pre-ATP-grasp-like_dom"/>
</dbReference>
<feature type="domain" description="Glutathionylspermidine synthase pre-ATP-grasp-like" evidence="6">
    <location>
        <begin position="61"/>
        <end position="411"/>
    </location>
</feature>
<reference evidence="7 8" key="1">
    <citation type="submission" date="2020-08" db="EMBL/GenBank/DDBJ databases">
        <title>A Genomic Blueprint of the Chicken Gut Microbiome.</title>
        <authorList>
            <person name="Gilroy R."/>
            <person name="Ravi A."/>
            <person name="Getino M."/>
            <person name="Pursley I."/>
            <person name="Horton D.L."/>
            <person name="Alikhan N.-F."/>
            <person name="Baker D."/>
            <person name="Gharbi K."/>
            <person name="Hall N."/>
            <person name="Watson M."/>
            <person name="Adriaenssens E.M."/>
            <person name="Foster-Nyarko E."/>
            <person name="Jarju S."/>
            <person name="Secka A."/>
            <person name="Antonio M."/>
            <person name="Oren A."/>
            <person name="Chaudhuri R."/>
            <person name="La Ragione R.M."/>
            <person name="Hildebrand F."/>
            <person name="Pallen M.J."/>
        </authorList>
    </citation>
    <scope>NUCLEOTIDE SEQUENCE [LARGE SCALE GENOMIC DNA]</scope>
    <source>
        <strain evidence="7 8">Sa2CUA10</strain>
    </source>
</reference>
<dbReference type="EMBL" id="JACSQM010000001">
    <property type="protein sequence ID" value="MBD7962418.1"/>
    <property type="molecule type" value="Genomic_DNA"/>
</dbReference>
<dbReference type="Pfam" id="PF03738">
    <property type="entry name" value="GSP_synth"/>
    <property type="match status" value="1"/>
</dbReference>
<gene>
    <name evidence="7" type="ORF">H9648_00010</name>
</gene>
<dbReference type="SUPFAM" id="SSF52440">
    <property type="entry name" value="PreATP-grasp domain"/>
    <property type="match status" value="1"/>
</dbReference>
<evidence type="ECO:0000256" key="5">
    <source>
        <dbReference type="ARBA" id="ARBA00022842"/>
    </source>
</evidence>
<keyword evidence="8" id="KW-1185">Reference proteome</keyword>
<dbReference type="Gene3D" id="3.30.1490.330">
    <property type="match status" value="1"/>
</dbReference>
<comment type="caution">
    <text evidence="7">The sequence shown here is derived from an EMBL/GenBank/DDBJ whole genome shotgun (WGS) entry which is preliminary data.</text>
</comment>
<dbReference type="SUPFAM" id="SSF56059">
    <property type="entry name" value="Glutathione synthetase ATP-binding domain-like"/>
    <property type="match status" value="1"/>
</dbReference>
<sequence>MTYIDNRQKFYIQLPEFWADMYGQEYALYEPAKISEDAVKDAKLLGERGGHILFKTASLLQSENIEDDTLQLLGFPEVLNSFLRYQTPLAKTVIGRIDSIETPEGHKIMEFNSDTPTFIYECFKVNELICKHHGYCDPNENKEKQLKNAIRSSILSAYRHLEMEHAPHIVFTAHEENIEDKQTVLYLKELSGFPSQFVPLEELVIRKGIGLFDQNGKKIDVLYRQTFPIELLIQDVDKVTNEDIGLQLTQLVVQNKLAIINPPSAFLLQSKAILAVIWGLHEERSPYFSSEEHEWIERYFIPTYLEPDTFLKNKEKYVQKPVFGREGDTVRIFDGNGCIIDQDKHQSYDNYVSVYQKHVSLPKMTFQSHKGVQEGYRMTGTFIINGKPSAFGYRIGNAITDNLSYFLPSCIKE</sequence>
<protein>
    <submittedName>
        <fullName evidence="7">Glutathionylspermidine synthase family protein</fullName>
    </submittedName>
</protein>
<evidence type="ECO:0000259" key="6">
    <source>
        <dbReference type="Pfam" id="PF03738"/>
    </source>
</evidence>
<evidence type="ECO:0000256" key="2">
    <source>
        <dbReference type="ARBA" id="ARBA00022723"/>
    </source>
</evidence>
<keyword evidence="4" id="KW-0067">ATP-binding</keyword>
<evidence type="ECO:0000256" key="3">
    <source>
        <dbReference type="ARBA" id="ARBA00022741"/>
    </source>
</evidence>
<evidence type="ECO:0000256" key="1">
    <source>
        <dbReference type="ARBA" id="ARBA00022598"/>
    </source>
</evidence>
<keyword evidence="3" id="KW-0547">Nucleotide-binding</keyword>
<proteinExistence type="predicted"/>
<accession>A0ABR8SFZ4</accession>
<name>A0ABR8SFZ4_9BACL</name>
<evidence type="ECO:0000313" key="7">
    <source>
        <dbReference type="EMBL" id="MBD7962418.1"/>
    </source>
</evidence>
<keyword evidence="1" id="KW-0436">Ligase</keyword>
<keyword evidence="5" id="KW-0460">Magnesium</keyword>
<evidence type="ECO:0000313" key="8">
    <source>
        <dbReference type="Proteomes" id="UP000603641"/>
    </source>
</evidence>
<keyword evidence="2" id="KW-0479">Metal-binding</keyword>
<evidence type="ECO:0000256" key="4">
    <source>
        <dbReference type="ARBA" id="ARBA00022840"/>
    </source>
</evidence>